<dbReference type="InterPro" id="IPR001680">
    <property type="entry name" value="WD40_rpt"/>
</dbReference>
<dbReference type="Pfam" id="PF00400">
    <property type="entry name" value="WD40"/>
    <property type="match status" value="1"/>
</dbReference>
<dbReference type="InterPro" id="IPR052779">
    <property type="entry name" value="WDR62"/>
</dbReference>
<feature type="compositionally biased region" description="Low complexity" evidence="1">
    <location>
        <begin position="787"/>
        <end position="808"/>
    </location>
</feature>
<reference evidence="2 3" key="1">
    <citation type="journal article" date="2012" name="Eukaryot. Cell">
        <title>Draft genome sequence of Wickerhamomyces ciferrii NRRL Y-1031 F-60-10.</title>
        <authorList>
            <person name="Schneider J."/>
            <person name="Andrea H."/>
            <person name="Blom J."/>
            <person name="Jaenicke S."/>
            <person name="Ruckert C."/>
            <person name="Schorsch C."/>
            <person name="Szczepanowski R."/>
            <person name="Farwick M."/>
            <person name="Goesmann A."/>
            <person name="Puhler A."/>
            <person name="Schaffer S."/>
            <person name="Tauch A."/>
            <person name="Kohler T."/>
            <person name="Brinkrolf K."/>
        </authorList>
    </citation>
    <scope>NUCLEOTIDE SEQUENCE [LARGE SCALE GENOMIC DNA]</scope>
    <source>
        <strain evidence="3">ATCC 14091 / BCRC 22168 / CBS 111 / JCM 3599 / NBRC 0793 / NRRL Y-1031 F-60-10</strain>
    </source>
</reference>
<dbReference type="PANTHER" id="PTHR45589:SF1">
    <property type="entry name" value="WD REPEAT DOMAIN 62, ISOFORM G"/>
    <property type="match status" value="1"/>
</dbReference>
<proteinExistence type="predicted"/>
<sequence>MSNESRLSIDRIYGTSSNNQLNIATSTNLIAYIASGGVVVARIDKETGSLSSDQRFFCAYNASIGTNNNSNSANAYLNLIQPQQSQDERDQYGNLKLSNTITISNDTAVSNQLGDLSLNSSSPARQIQKIKAITCVAISPDEKLLAIGETGSQPRILIFSLAPDSNDFPILSLTEHNFGILALKFSPNSKYLLSVGVNHDSFLYLWKLNGPNTSIVGANRCTSQINGILWLDNQFVTYGIRHIKIWKFEEFETKSMIDGKNVILGDFLNGNFVYATGDDIDDLLLLSASGELCKYEPASNVLSVRHTFSEDDGIIGSVFKDSFNGKLWIGSDHIHSLDLGDFHAELTKNFDKSLESPTKAKFDPKISAIDQISEEYLIFLTSDEEIQLFETKTSQTRHLIDIVSKSISGVKIASNGQLVSWTKEGVVKVINKETLDISLLANVIIEELPNKVISNHVTALDLTQDGGVIVGDAYGTISIFDSDSKLVFSTPSHEFTINGLTYFTIDKFEIIVSIGRDRMIQVLAKRIENEDGSKDEVPENDEITYEWSVFQTLDDHRGNLLNLKYNDNKIFVSSADRSISIHNFNIDPEQGLVITKEKTISVKSSPLAMTLHKGDLIIATNDKNITVYNGETYESTKSFKLYDHDNETLLIDNLQITQDNLLICSCSDKSIRAFNFLNNKQVSVNYGHSESISELVLVSPTHLISLSNSGCLFAWSLHSKQQQQQNSQDSNPKGTIQKYNELATPPKVTRKIKKPTSITPLSKRQPISPSIPRSPINSRLQSTTRMTPSKLSSSTKTNLSPSTPKSSPRPVSPRLISSPSTPTTVKQNHRSSIMVNSKTRLSEQQGKIKVEEVISNLKRFKENIEEYSLEDVELVKREINEIFDTEEQLLIKYNSQIIGKMCDLFQNKENVNPNTTK</sequence>
<dbReference type="EMBL" id="CAIF01000238">
    <property type="protein sequence ID" value="CCH46292.1"/>
    <property type="molecule type" value="Genomic_DNA"/>
</dbReference>
<name>K0KWE9_WICCF</name>
<dbReference type="PANTHER" id="PTHR45589">
    <property type="entry name" value="WD REPEAT DOMAIN 62, ISOFORM G"/>
    <property type="match status" value="1"/>
</dbReference>
<gene>
    <name evidence="2" type="ORF">BN7_5884</name>
</gene>
<dbReference type="InParanoid" id="K0KWE9"/>
<dbReference type="Proteomes" id="UP000009328">
    <property type="component" value="Unassembled WGS sequence"/>
</dbReference>
<feature type="compositionally biased region" description="Low complexity" evidence="1">
    <location>
        <begin position="764"/>
        <end position="779"/>
    </location>
</feature>
<dbReference type="SMART" id="SM00320">
    <property type="entry name" value="WD40"/>
    <property type="match status" value="8"/>
</dbReference>
<dbReference type="HOGENOM" id="CLU_005113_1_0_1"/>
<evidence type="ECO:0000256" key="1">
    <source>
        <dbReference type="SAM" id="MobiDB-lite"/>
    </source>
</evidence>
<organism evidence="2 3">
    <name type="scientific">Wickerhamomyces ciferrii (strain ATCC 14091 / BCRC 22168 / CBS 111 / JCM 3599 / NBRC 0793 / NRRL Y-1031 F-60-10)</name>
    <name type="common">Yeast</name>
    <name type="synonym">Pichia ciferrii</name>
    <dbReference type="NCBI Taxonomy" id="1206466"/>
    <lineage>
        <taxon>Eukaryota</taxon>
        <taxon>Fungi</taxon>
        <taxon>Dikarya</taxon>
        <taxon>Ascomycota</taxon>
        <taxon>Saccharomycotina</taxon>
        <taxon>Saccharomycetes</taxon>
        <taxon>Phaffomycetales</taxon>
        <taxon>Wickerhamomycetaceae</taxon>
        <taxon>Wickerhamomyces</taxon>
    </lineage>
</organism>
<comment type="caution">
    <text evidence="2">The sequence shown here is derived from an EMBL/GenBank/DDBJ whole genome shotgun (WGS) entry which is preliminary data.</text>
</comment>
<accession>K0KWE9</accession>
<evidence type="ECO:0000313" key="2">
    <source>
        <dbReference type="EMBL" id="CCH46292.1"/>
    </source>
</evidence>
<dbReference type="InterPro" id="IPR015943">
    <property type="entry name" value="WD40/YVTN_repeat-like_dom_sf"/>
</dbReference>
<protein>
    <submittedName>
        <fullName evidence="2">WD repeat-containing protein</fullName>
    </submittedName>
</protein>
<dbReference type="InterPro" id="IPR036322">
    <property type="entry name" value="WD40_repeat_dom_sf"/>
</dbReference>
<feature type="compositionally biased region" description="Polar residues" evidence="1">
    <location>
        <begin position="815"/>
        <end position="832"/>
    </location>
</feature>
<dbReference type="Gene3D" id="2.130.10.10">
    <property type="entry name" value="YVTN repeat-like/Quinoprotein amine dehydrogenase"/>
    <property type="match status" value="3"/>
</dbReference>
<dbReference type="AlphaFoldDB" id="K0KWE9"/>
<dbReference type="SUPFAM" id="SSF50978">
    <property type="entry name" value="WD40 repeat-like"/>
    <property type="match status" value="2"/>
</dbReference>
<dbReference type="eggNOG" id="KOG1408">
    <property type="taxonomic scope" value="Eukaryota"/>
</dbReference>
<feature type="region of interest" description="Disordered" evidence="1">
    <location>
        <begin position="723"/>
        <end position="832"/>
    </location>
</feature>
<keyword evidence="3" id="KW-1185">Reference proteome</keyword>
<evidence type="ECO:0000313" key="3">
    <source>
        <dbReference type="Proteomes" id="UP000009328"/>
    </source>
</evidence>